<organism evidence="1 2">
    <name type="scientific">Leucogyrophana mollusca</name>
    <dbReference type="NCBI Taxonomy" id="85980"/>
    <lineage>
        <taxon>Eukaryota</taxon>
        <taxon>Fungi</taxon>
        <taxon>Dikarya</taxon>
        <taxon>Basidiomycota</taxon>
        <taxon>Agaricomycotina</taxon>
        <taxon>Agaricomycetes</taxon>
        <taxon>Agaricomycetidae</taxon>
        <taxon>Boletales</taxon>
        <taxon>Boletales incertae sedis</taxon>
        <taxon>Leucogyrophana</taxon>
    </lineage>
</organism>
<name>A0ACB8C0C1_9AGAM</name>
<dbReference type="Proteomes" id="UP000790709">
    <property type="component" value="Unassembled WGS sequence"/>
</dbReference>
<accession>A0ACB8C0C1</accession>
<reference evidence="1" key="1">
    <citation type="journal article" date="2021" name="New Phytol.">
        <title>Evolutionary innovations through gain and loss of genes in the ectomycorrhizal Boletales.</title>
        <authorList>
            <person name="Wu G."/>
            <person name="Miyauchi S."/>
            <person name="Morin E."/>
            <person name="Kuo A."/>
            <person name="Drula E."/>
            <person name="Varga T."/>
            <person name="Kohler A."/>
            <person name="Feng B."/>
            <person name="Cao Y."/>
            <person name="Lipzen A."/>
            <person name="Daum C."/>
            <person name="Hundley H."/>
            <person name="Pangilinan J."/>
            <person name="Johnson J."/>
            <person name="Barry K."/>
            <person name="LaButti K."/>
            <person name="Ng V."/>
            <person name="Ahrendt S."/>
            <person name="Min B."/>
            <person name="Choi I.G."/>
            <person name="Park H."/>
            <person name="Plett J.M."/>
            <person name="Magnuson J."/>
            <person name="Spatafora J.W."/>
            <person name="Nagy L.G."/>
            <person name="Henrissat B."/>
            <person name="Grigoriev I.V."/>
            <person name="Yang Z.L."/>
            <person name="Xu J."/>
            <person name="Martin F.M."/>
        </authorList>
    </citation>
    <scope>NUCLEOTIDE SEQUENCE</scope>
    <source>
        <strain evidence="1">KUC20120723A-06</strain>
    </source>
</reference>
<comment type="caution">
    <text evidence="1">The sequence shown here is derived from an EMBL/GenBank/DDBJ whole genome shotgun (WGS) entry which is preliminary data.</text>
</comment>
<gene>
    <name evidence="1" type="ORF">BV22DRAFT_9970</name>
</gene>
<dbReference type="EMBL" id="MU266327">
    <property type="protein sequence ID" value="KAH7931297.1"/>
    <property type="molecule type" value="Genomic_DNA"/>
</dbReference>
<proteinExistence type="predicted"/>
<sequence>MEEKSVMVQPEVLEPPLPSSRGETETSAGKTFEEQPHATPPFDQEPRNDGAAFEEEIEVSVGAILGKRTHEETAGPEILEKINTAAEQKTVKRMKMEDPQVHVPPTTKRSTLASQKRQYKKLITPFRSPLVPKTKEQESTSRSEIAETPGFSVAQPPLPITILTPSPQPSSSTSRTHSVQPPNKTVRTQKAASQFKSPLGDSASASSAALPSIRLTPTVQTLERKLQLLKRAVKVRENGEEEVLAGLVKKWTEAGREVAWEVWDLVKDSGGDSGGTNYAAGKKAGFGESWGWDDGGGKKGGNGRDDNWGWDSAEVKREENGHEDQEMSYDSKPNQHGEDGCDEERGRDTLGTMLRQVGIAPETLGWSDDEETFIDH</sequence>
<evidence type="ECO:0000313" key="2">
    <source>
        <dbReference type="Proteomes" id="UP000790709"/>
    </source>
</evidence>
<protein>
    <submittedName>
        <fullName evidence="1">Uncharacterized protein</fullName>
    </submittedName>
</protein>
<evidence type="ECO:0000313" key="1">
    <source>
        <dbReference type="EMBL" id="KAH7931297.1"/>
    </source>
</evidence>
<keyword evidence="2" id="KW-1185">Reference proteome</keyword>